<dbReference type="InterPro" id="IPR000270">
    <property type="entry name" value="PB1_dom"/>
</dbReference>
<feature type="region of interest" description="Disordered" evidence="1">
    <location>
        <begin position="233"/>
        <end position="318"/>
    </location>
</feature>
<dbReference type="PANTHER" id="PTHR31066:SF85">
    <property type="entry name" value="OS02G0809100 PROTEIN"/>
    <property type="match status" value="1"/>
</dbReference>
<feature type="compositionally biased region" description="Polar residues" evidence="1">
    <location>
        <begin position="1"/>
        <end position="15"/>
    </location>
</feature>
<evidence type="ECO:0000313" key="3">
    <source>
        <dbReference type="EMBL" id="ACN40698.1"/>
    </source>
</evidence>
<feature type="region of interest" description="Disordered" evidence="1">
    <location>
        <begin position="356"/>
        <end position="428"/>
    </location>
</feature>
<proteinExistence type="evidence at transcript level"/>
<dbReference type="InterPro" id="IPR053198">
    <property type="entry name" value="Gynoecium_Dev_Regulator"/>
</dbReference>
<feature type="region of interest" description="Disordered" evidence="1">
    <location>
        <begin position="620"/>
        <end position="640"/>
    </location>
</feature>
<sequence length="640" mass="70284">MDSYSYPDSVNSSPRSVGRASRGTVDSEYSAPHHHHHNQRWDQDPESSGGSGSVRFMCSYGGRILPRPHDNQLRYVGGDTRIVAVARTVSYSLLISKLSKLCGSAVTLKYQLPNEDLDALISVTTDEDLENMMDEYDRLQQSPGAINSSKSSSSSSSSSSSRLRLFLFPAKPESSTSSLGSLLESSKREHWFVDALNGVPVLARGRSEVSSVASENPDYLFGLDTIDDWDRMANQNQNQPQPARKSRMSVQHGEGLNPRSEEEVHSAPSSPMPDSSPYCSTSSAPPCMDSHVGPVEPQQAGGIGMDEQGFDPPTSEGIADHETRAALASPGLRTQDPRLVFDDHMTKIRPAEAFQQVQISKQEQDASEESQSQPDFGGPMMREGSSSSLASMKQEGSVSNLSDDTRNPHDTTGGQLKQQESKYSDETTASAMMQQIPAEHYMEQPYPYPYPYPQPYWQVHDPHSDQQAIPYYMLPTRHVPSAIRPTGQPAGMPLQQMGPIAPMTTPAVYSTDMLTSRSAVPPGATIQMTQKVVTTQGPSYPAKPAAVASKIPMYRTRPVVTDMRTMMRPSQPPVMHMPPDQYGYQQVVYETNPGPHVYYTQKAPVMMPQYQTMAPVTADLQTSSESIPEAPKLTRVSQSL</sequence>
<feature type="region of interest" description="Disordered" evidence="1">
    <location>
        <begin position="1"/>
        <end position="52"/>
    </location>
</feature>
<dbReference type="SMART" id="SM00666">
    <property type="entry name" value="PB1"/>
    <property type="match status" value="1"/>
</dbReference>
<feature type="compositionally biased region" description="Low complexity" evidence="1">
    <location>
        <begin position="266"/>
        <end position="280"/>
    </location>
</feature>
<organism evidence="3">
    <name type="scientific">Picea sitchensis</name>
    <name type="common">Sitka spruce</name>
    <name type="synonym">Pinus sitchensis</name>
    <dbReference type="NCBI Taxonomy" id="3332"/>
    <lineage>
        <taxon>Eukaryota</taxon>
        <taxon>Viridiplantae</taxon>
        <taxon>Streptophyta</taxon>
        <taxon>Embryophyta</taxon>
        <taxon>Tracheophyta</taxon>
        <taxon>Spermatophyta</taxon>
        <taxon>Pinopsida</taxon>
        <taxon>Pinidae</taxon>
        <taxon>Conifers I</taxon>
        <taxon>Pinales</taxon>
        <taxon>Pinaceae</taxon>
        <taxon>Picea</taxon>
    </lineage>
</organism>
<dbReference type="AlphaFoldDB" id="C0PSA8"/>
<evidence type="ECO:0000256" key="1">
    <source>
        <dbReference type="SAM" id="MobiDB-lite"/>
    </source>
</evidence>
<reference evidence="3" key="1">
    <citation type="submission" date="2009-02" db="EMBL/GenBank/DDBJ databases">
        <title>Full length sequence-verified cDNA sequences from Sitka spruce (Picea sitchensis).</title>
        <authorList>
            <person name="Reid K.E."/>
            <person name="Liao N."/>
            <person name="Ralph S."/>
            <person name="Kolosova N."/>
            <person name="Oddy C."/>
            <person name="Moore R."/>
            <person name="Mayo M."/>
            <person name="Wagner S."/>
            <person name="King J."/>
            <person name="Yanchuk A."/>
            <person name="Holt R."/>
            <person name="Jones S."/>
            <person name="Marra M."/>
            <person name="Ritland C.E."/>
            <person name="Ritland K."/>
            <person name="Bohlmann J."/>
        </authorList>
    </citation>
    <scope>NUCLEOTIDE SEQUENCE</scope>
    <source>
        <tissue evidence="3">Bark</tissue>
    </source>
</reference>
<evidence type="ECO:0000259" key="2">
    <source>
        <dbReference type="SMART" id="SM00666"/>
    </source>
</evidence>
<dbReference type="CDD" id="cd06410">
    <property type="entry name" value="PB1_UP2"/>
    <property type="match status" value="1"/>
</dbReference>
<accession>C0PSA8</accession>
<dbReference type="SUPFAM" id="SSF54277">
    <property type="entry name" value="CAD &amp; PB1 domains"/>
    <property type="match status" value="1"/>
</dbReference>
<name>C0PSA8_PICSI</name>
<feature type="compositionally biased region" description="Polar residues" evidence="1">
    <location>
        <begin position="384"/>
        <end position="402"/>
    </location>
</feature>
<dbReference type="EMBL" id="BT071229">
    <property type="protein sequence ID" value="ACN40698.1"/>
    <property type="molecule type" value="mRNA"/>
</dbReference>
<dbReference type="Pfam" id="PF00564">
    <property type="entry name" value="PB1"/>
    <property type="match status" value="1"/>
</dbReference>
<feature type="domain" description="PB1" evidence="2">
    <location>
        <begin position="68"/>
        <end position="170"/>
    </location>
</feature>
<dbReference type="FunFam" id="3.10.20.90:FF:000058">
    <property type="entry name" value="Octicosapeptide/phox/Bem1p domain kinase superfamily protein"/>
    <property type="match status" value="1"/>
</dbReference>
<protein>
    <recommendedName>
        <fullName evidence="2">PB1 domain-containing protein</fullName>
    </recommendedName>
</protein>
<dbReference type="PANTHER" id="PTHR31066">
    <property type="entry name" value="OS05G0427100 PROTEIN-RELATED"/>
    <property type="match status" value="1"/>
</dbReference>
<dbReference type="Gene3D" id="3.10.20.90">
    <property type="entry name" value="Phosphatidylinositol 3-kinase Catalytic Subunit, Chain A, domain 1"/>
    <property type="match status" value="1"/>
</dbReference>